<protein>
    <submittedName>
        <fullName evidence="1">Uncharacterized protein</fullName>
    </submittedName>
</protein>
<dbReference type="AlphaFoldDB" id="A0A9W7ABG6"/>
<accession>A0A9W7ABG6</accession>
<reference evidence="2" key="1">
    <citation type="journal article" date="2023" name="Commun. Biol.">
        <title>Genome analysis of Parmales, the sister group of diatoms, reveals the evolutionary specialization of diatoms from phago-mixotrophs to photoautotrophs.</title>
        <authorList>
            <person name="Ban H."/>
            <person name="Sato S."/>
            <person name="Yoshikawa S."/>
            <person name="Yamada K."/>
            <person name="Nakamura Y."/>
            <person name="Ichinomiya M."/>
            <person name="Sato N."/>
            <person name="Blanc-Mathieu R."/>
            <person name="Endo H."/>
            <person name="Kuwata A."/>
            <person name="Ogata H."/>
        </authorList>
    </citation>
    <scope>NUCLEOTIDE SEQUENCE [LARGE SCALE GENOMIC DNA]</scope>
    <source>
        <strain evidence="2">NIES 3700</strain>
    </source>
</reference>
<evidence type="ECO:0000313" key="1">
    <source>
        <dbReference type="EMBL" id="GMH66397.1"/>
    </source>
</evidence>
<dbReference type="EMBL" id="BRXW01000561">
    <property type="protein sequence ID" value="GMH66397.1"/>
    <property type="molecule type" value="Genomic_DNA"/>
</dbReference>
<comment type="caution">
    <text evidence="1">The sequence shown here is derived from an EMBL/GenBank/DDBJ whole genome shotgun (WGS) entry which is preliminary data.</text>
</comment>
<sequence>MSSQLISTYSLLSSLTLSLLPPSPSLSPFRPLSSHTYLSSPLPTLASTCSRLSEIKNELGDVESFDLIFCQLTSKLHTLLTKINSTNELTSTSELLKQCKSTLLNMEEVLSKVERYEAASEILLASKILISQSESLYLLNLRTLVSGSLTITDGNVKVIEWPAGLELCDLDSICGKEIERLNQILNYHLKSALITSDVKESLNIIGEELKMIAEQNSQLPKFLKINIPLLHINFTSIPLNVDITIKSFKNLYSLSGYTIILLSVMESYVENVKGRLFGIEKDLDNNILKEVGTISKFIYEIWETIENVLSDDEGFKGKEWYHNNGLITKLIRNRLTSTRANRTGILAYNDYNYTLKKCFSHGFILDLIPVYRKLTSKILNNVVEEFKIMVGSLGEDLEEFVNIFKVCWKGWKKKNGRIAGSVLEHEVGEDIRRWFWEEVKGGVRRKKVVDVKMCEVWGRVLGEMEEIKGFEGERDFVEFFDLGLKEIYEGKIKGRFEGEIFREMIGKIFEESEKRENVLSLF</sequence>
<evidence type="ECO:0000313" key="2">
    <source>
        <dbReference type="Proteomes" id="UP001165122"/>
    </source>
</evidence>
<gene>
    <name evidence="1" type="ORF">TrLO_g10107</name>
</gene>
<dbReference type="Proteomes" id="UP001165122">
    <property type="component" value="Unassembled WGS sequence"/>
</dbReference>
<proteinExistence type="predicted"/>
<dbReference type="OrthoDB" id="10618713at2759"/>
<organism evidence="1 2">
    <name type="scientific">Triparma laevis f. longispina</name>
    <dbReference type="NCBI Taxonomy" id="1714387"/>
    <lineage>
        <taxon>Eukaryota</taxon>
        <taxon>Sar</taxon>
        <taxon>Stramenopiles</taxon>
        <taxon>Ochrophyta</taxon>
        <taxon>Bolidophyceae</taxon>
        <taxon>Parmales</taxon>
        <taxon>Triparmaceae</taxon>
        <taxon>Triparma</taxon>
    </lineage>
</organism>
<keyword evidence="2" id="KW-1185">Reference proteome</keyword>
<name>A0A9W7ABG6_9STRA</name>